<gene>
    <name evidence="1" type="ORF">AR438_04005</name>
</gene>
<dbReference type="Proteomes" id="UP000051682">
    <property type="component" value="Unassembled WGS sequence"/>
</dbReference>
<proteinExistence type="predicted"/>
<dbReference type="InterPro" id="IPR005901">
    <property type="entry name" value="GLPGLI"/>
</dbReference>
<accession>A0A0Q3KC43</accession>
<name>A0A0Q3KC43_9FLAO</name>
<dbReference type="RefSeq" id="WP_056012154.1">
    <property type="nucleotide sequence ID" value="NZ_LLYZ01000002.1"/>
</dbReference>
<dbReference type="EMBL" id="LLYZ01000002">
    <property type="protein sequence ID" value="KQK27371.1"/>
    <property type="molecule type" value="Genomic_DNA"/>
</dbReference>
<comment type="caution">
    <text evidence="1">The sequence shown here is derived from an EMBL/GenBank/DDBJ whole genome shotgun (WGS) entry which is preliminary data.</text>
</comment>
<reference evidence="1 2" key="1">
    <citation type="submission" date="2015-10" db="EMBL/GenBank/DDBJ databases">
        <title>Chryseobacterium aquaticum genome.</title>
        <authorList>
            <person name="Newman J.D."/>
            <person name="Ferguson M.B."/>
            <person name="Miller J.R."/>
        </authorList>
    </citation>
    <scope>NUCLEOTIDE SEQUENCE [LARGE SCALE GENOMIC DNA]</scope>
    <source>
        <strain evidence="1 2">KCTC 12483</strain>
    </source>
</reference>
<keyword evidence="2" id="KW-1185">Reference proteome</keyword>
<evidence type="ECO:0008006" key="3">
    <source>
        <dbReference type="Google" id="ProtNLM"/>
    </source>
</evidence>
<sequence>MKNIFLILIFSFLQLNGQIKFKSNFSIKNTPLQIKELGKSTNNIYYKVKFSTDSKSTSKRETICLLQVGKNISKFFDYNQLRYDSIVKKYNNKEYLGAKEAEELLKVRVVWSNVIVKKYDSLTVQDRFKNLYQYDEIKPSFNWKLEDDSKKILNYGCKKATLEYSGRVYTAWYTKEIPINNGPYKFEGLPGLILEMYDSKNDFHFEVVGINNKSLPIYIRNDDRIFLVPKEKFRSIEVSYYENPGFFHGKAFSADGKELYKNSNKLPYNLIELK</sequence>
<evidence type="ECO:0000313" key="2">
    <source>
        <dbReference type="Proteomes" id="UP000051682"/>
    </source>
</evidence>
<dbReference type="OrthoDB" id="1440774at2"/>
<protein>
    <recommendedName>
        <fullName evidence="3">GLPGLI family protein</fullName>
    </recommendedName>
</protein>
<organism evidence="1 2">
    <name type="scientific">Chryseobacterium aquaticum</name>
    <dbReference type="NCBI Taxonomy" id="452084"/>
    <lineage>
        <taxon>Bacteria</taxon>
        <taxon>Pseudomonadati</taxon>
        <taxon>Bacteroidota</taxon>
        <taxon>Flavobacteriia</taxon>
        <taxon>Flavobacteriales</taxon>
        <taxon>Weeksellaceae</taxon>
        <taxon>Chryseobacterium group</taxon>
        <taxon>Chryseobacterium</taxon>
    </lineage>
</organism>
<dbReference type="STRING" id="452084.AR438_04005"/>
<dbReference type="AlphaFoldDB" id="A0A0Q3KC43"/>
<evidence type="ECO:0000313" key="1">
    <source>
        <dbReference type="EMBL" id="KQK27371.1"/>
    </source>
</evidence>
<dbReference type="NCBIfam" id="TIGR01200">
    <property type="entry name" value="GLPGLI"/>
    <property type="match status" value="1"/>
</dbReference>
<dbReference type="Pfam" id="PF09697">
    <property type="entry name" value="Porph_ging"/>
    <property type="match status" value="1"/>
</dbReference>